<feature type="transmembrane region" description="Helical" evidence="1">
    <location>
        <begin position="24"/>
        <end position="48"/>
    </location>
</feature>
<dbReference type="PANTHER" id="PTHR34116">
    <property type="entry name" value="PLASMINOGEN ACTIVATOR INHIBITOR"/>
    <property type="match status" value="1"/>
</dbReference>
<evidence type="ECO:0000256" key="1">
    <source>
        <dbReference type="SAM" id="Phobius"/>
    </source>
</evidence>
<sequence length="101" mass="11266">MILFTSACWKVCSIVINKGLRVRIYLLVITVLFSVSAQILILTASALWKSHELPFDWLGFVVFLSGLLCAVVGEGILVIKPIADALAVDSQFYRCDNDYRL</sequence>
<reference evidence="2 3" key="1">
    <citation type="journal article" date="2018" name="Science">
        <title>The opium poppy genome and morphinan production.</title>
        <authorList>
            <person name="Guo L."/>
            <person name="Winzer T."/>
            <person name="Yang X."/>
            <person name="Li Y."/>
            <person name="Ning Z."/>
            <person name="He Z."/>
            <person name="Teodor R."/>
            <person name="Lu Y."/>
            <person name="Bowser T.A."/>
            <person name="Graham I.A."/>
            <person name="Ye K."/>
        </authorList>
    </citation>
    <scope>NUCLEOTIDE SEQUENCE [LARGE SCALE GENOMIC DNA]</scope>
    <source>
        <strain evidence="3">cv. HN1</strain>
        <tissue evidence="2">Leaves</tissue>
    </source>
</reference>
<dbReference type="EMBL" id="CM010721">
    <property type="protein sequence ID" value="RZC69607.1"/>
    <property type="molecule type" value="Genomic_DNA"/>
</dbReference>
<evidence type="ECO:0000313" key="2">
    <source>
        <dbReference type="EMBL" id="RZC69607.1"/>
    </source>
</evidence>
<keyword evidence="1" id="KW-1133">Transmembrane helix</keyword>
<dbReference type="AlphaFoldDB" id="A0A4Y7K9P8"/>
<feature type="transmembrane region" description="Helical" evidence="1">
    <location>
        <begin position="60"/>
        <end position="79"/>
    </location>
</feature>
<keyword evidence="3" id="KW-1185">Reference proteome</keyword>
<name>A0A4Y7K9P8_PAPSO</name>
<accession>A0A4Y7K9P8</accession>
<organism evidence="2 3">
    <name type="scientific">Papaver somniferum</name>
    <name type="common">Opium poppy</name>
    <dbReference type="NCBI Taxonomy" id="3469"/>
    <lineage>
        <taxon>Eukaryota</taxon>
        <taxon>Viridiplantae</taxon>
        <taxon>Streptophyta</taxon>
        <taxon>Embryophyta</taxon>
        <taxon>Tracheophyta</taxon>
        <taxon>Spermatophyta</taxon>
        <taxon>Magnoliopsida</taxon>
        <taxon>Ranunculales</taxon>
        <taxon>Papaveraceae</taxon>
        <taxon>Papaveroideae</taxon>
        <taxon>Papaver</taxon>
    </lineage>
</organism>
<evidence type="ECO:0000313" key="3">
    <source>
        <dbReference type="Proteomes" id="UP000316621"/>
    </source>
</evidence>
<keyword evidence="1" id="KW-0472">Membrane</keyword>
<dbReference type="Gramene" id="RZC69607">
    <property type="protein sequence ID" value="RZC69607"/>
    <property type="gene ID" value="C5167_032730"/>
</dbReference>
<gene>
    <name evidence="2" type="ORF">C5167_032730</name>
</gene>
<dbReference type="OMA" id="PFDWLGF"/>
<protein>
    <submittedName>
        <fullName evidence="2">Uncharacterized protein</fullName>
    </submittedName>
</protein>
<proteinExistence type="predicted"/>
<keyword evidence="1" id="KW-0812">Transmembrane</keyword>
<dbReference type="Proteomes" id="UP000316621">
    <property type="component" value="Chromosome 7"/>
</dbReference>
<dbReference type="PANTHER" id="PTHR34116:SF9">
    <property type="entry name" value="OS08G0346600 PROTEIN"/>
    <property type="match status" value="1"/>
</dbReference>